<protein>
    <recommendedName>
        <fullName evidence="2">Copper type II ascorbate-dependent monooxygenase C-terminal domain-containing protein</fullName>
    </recommendedName>
</protein>
<dbReference type="VEuPathDB" id="VectorBase:BGLAX_048295"/>
<dbReference type="VEuPathDB" id="VectorBase:BGLB037609"/>
<evidence type="ECO:0000256" key="1">
    <source>
        <dbReference type="ARBA" id="ARBA00023157"/>
    </source>
</evidence>
<dbReference type="InterPro" id="IPR014784">
    <property type="entry name" value="Cu2_ascorb_mOase-like_C"/>
</dbReference>
<dbReference type="Gene3D" id="2.60.120.230">
    <property type="match status" value="1"/>
</dbReference>
<proteinExistence type="predicted"/>
<dbReference type="STRING" id="6526.A0A2C9M226"/>
<gene>
    <name evidence="3" type="primary">106059100</name>
</gene>
<dbReference type="AlphaFoldDB" id="A0A2C9M226"/>
<dbReference type="EnsemblMetazoa" id="BGLB037609-RA">
    <property type="protein sequence ID" value="BGLB037609-PA"/>
    <property type="gene ID" value="BGLB037609"/>
</dbReference>
<evidence type="ECO:0000259" key="2">
    <source>
        <dbReference type="Pfam" id="PF03712"/>
    </source>
</evidence>
<dbReference type="SUPFAM" id="SSF49742">
    <property type="entry name" value="PHM/PNGase F"/>
    <property type="match status" value="1"/>
</dbReference>
<feature type="domain" description="Copper type II ascorbate-dependent monooxygenase C-terminal" evidence="2">
    <location>
        <begin position="3"/>
        <end position="45"/>
    </location>
</feature>
<sequence>MNLKRDKSTLFGEATNEEMCFGFLTYYPLENLSEDSCLGSGPDVMYCDPNTYRGCADLFNNYTNFNTTKLYTDLTQNCIPVGPCLEECKEAILLHKKENPCLRDEIFEFIKQQMWRYDPVGSLLINLFASCEIEVYKSLNQIKSPQAKGRNSAPKFINEPDILIDGQKLASDILIDGQKLASNILIDGQKLASNILIDGQKLASDILIDGQILASDILIDGKKLASDILIDGQKLASDILIDGQKLASDILIDGQKLAYIQKFVCLGITISETTNLDAFGRLQ</sequence>
<dbReference type="InterPro" id="IPR024548">
    <property type="entry name" value="Cu2_monoox_C"/>
</dbReference>
<dbReference type="GO" id="GO:0016715">
    <property type="term" value="F:oxidoreductase activity, acting on paired donors, with incorporation or reduction of molecular oxygen, reduced ascorbate as one donor, and incorporation of one atom of oxygen"/>
    <property type="evidence" value="ECO:0007669"/>
    <property type="project" value="InterPro"/>
</dbReference>
<evidence type="ECO:0000313" key="3">
    <source>
        <dbReference type="EnsemblMetazoa" id="BGLB037609-PA"/>
    </source>
</evidence>
<dbReference type="InterPro" id="IPR008977">
    <property type="entry name" value="PHM/PNGase_F_dom_sf"/>
</dbReference>
<evidence type="ECO:0000313" key="4">
    <source>
        <dbReference type="Proteomes" id="UP000076420"/>
    </source>
</evidence>
<reference evidence="3" key="1">
    <citation type="submission" date="2020-05" db="UniProtKB">
        <authorList>
            <consortium name="EnsemblMetazoa"/>
        </authorList>
    </citation>
    <scope>IDENTIFICATION</scope>
    <source>
        <strain evidence="3">BB02</strain>
    </source>
</reference>
<keyword evidence="1" id="KW-1015">Disulfide bond</keyword>
<dbReference type="Pfam" id="PF03712">
    <property type="entry name" value="Cu2_monoox_C"/>
    <property type="match status" value="1"/>
</dbReference>
<accession>A0A2C9M226</accession>
<name>A0A2C9M226_BIOGL</name>
<dbReference type="KEGG" id="bgt:106059100"/>
<dbReference type="Proteomes" id="UP000076420">
    <property type="component" value="Unassembled WGS sequence"/>
</dbReference>
<organism evidence="3 4">
    <name type="scientific">Biomphalaria glabrata</name>
    <name type="common">Bloodfluke planorb</name>
    <name type="synonym">Freshwater snail</name>
    <dbReference type="NCBI Taxonomy" id="6526"/>
    <lineage>
        <taxon>Eukaryota</taxon>
        <taxon>Metazoa</taxon>
        <taxon>Spiralia</taxon>
        <taxon>Lophotrochozoa</taxon>
        <taxon>Mollusca</taxon>
        <taxon>Gastropoda</taxon>
        <taxon>Heterobranchia</taxon>
        <taxon>Euthyneura</taxon>
        <taxon>Panpulmonata</taxon>
        <taxon>Hygrophila</taxon>
        <taxon>Lymnaeoidea</taxon>
        <taxon>Planorbidae</taxon>
        <taxon>Biomphalaria</taxon>
    </lineage>
</organism>